<dbReference type="Pfam" id="PF07713">
    <property type="entry name" value="DUF1604"/>
    <property type="match status" value="1"/>
</dbReference>
<organism evidence="3 4">
    <name type="scientific">Drechslerella stenobrocha 248</name>
    <dbReference type="NCBI Taxonomy" id="1043628"/>
    <lineage>
        <taxon>Eukaryota</taxon>
        <taxon>Fungi</taxon>
        <taxon>Dikarya</taxon>
        <taxon>Ascomycota</taxon>
        <taxon>Pezizomycotina</taxon>
        <taxon>Orbiliomycetes</taxon>
        <taxon>Orbiliales</taxon>
        <taxon>Orbiliaceae</taxon>
        <taxon>Drechslerella</taxon>
    </lineage>
</organism>
<dbReference type="PANTHER" id="PTHR13384:SF19">
    <property type="entry name" value="G PATCH DOMAIN-CONTAINING PROTEIN 1"/>
    <property type="match status" value="1"/>
</dbReference>
<dbReference type="EMBL" id="KI966414">
    <property type="protein sequence ID" value="EWC46834.1"/>
    <property type="molecule type" value="Genomic_DNA"/>
</dbReference>
<dbReference type="Pfam" id="PF26093">
    <property type="entry name" value="HTH_TGH"/>
    <property type="match status" value="1"/>
</dbReference>
<feature type="region of interest" description="Disordered" evidence="1">
    <location>
        <begin position="219"/>
        <end position="239"/>
    </location>
</feature>
<keyword evidence="4" id="KW-1185">Reference proteome</keyword>
<dbReference type="PROSITE" id="PS50174">
    <property type="entry name" value="G_PATCH"/>
    <property type="match status" value="1"/>
</dbReference>
<reference evidence="3 4" key="1">
    <citation type="submission" date="2013-05" db="EMBL/GenBank/DDBJ databases">
        <title>Drechslerella stenobrocha genome reveals carnivorous origination and mechanical trapping mechanism of predatory fungi.</title>
        <authorList>
            <person name="Liu X."/>
            <person name="Zhang W."/>
            <person name="Liu K."/>
        </authorList>
    </citation>
    <scope>NUCLEOTIDE SEQUENCE [LARGE SCALE GENOMIC DNA]</scope>
    <source>
        <strain evidence="3 4">248</strain>
    </source>
</reference>
<evidence type="ECO:0000313" key="3">
    <source>
        <dbReference type="EMBL" id="EWC46834.1"/>
    </source>
</evidence>
<feature type="compositionally biased region" description="Basic and acidic residues" evidence="1">
    <location>
        <begin position="652"/>
        <end position="665"/>
    </location>
</feature>
<feature type="region of interest" description="Disordered" evidence="1">
    <location>
        <begin position="648"/>
        <end position="686"/>
    </location>
</feature>
<evidence type="ECO:0000313" key="4">
    <source>
        <dbReference type="Proteomes" id="UP000024837"/>
    </source>
</evidence>
<sequence length="715" mass="78572">MSRNHASKRSRTAFEKEDTSPYLIYGTPIESDAKSRDKDAFLPVWKQEVVDERGRKRLHGAFTGGFSAGYFNTVGSKEGWTPSTFVSSRSNRAKIKEMKPEDFMDDEDLADLAADEERKAQREAEAAGTTVEAFASQGLTNTATLFDMLAAPAEEFTLGKQIMQKMGWREGQGIGPKVKRKVRDQDTAEGEEEDFKTFWFAPNDVKVRQWPHKTDTKGLGYNGELKAESGDEDAGEQEEVKVKPVAKVVRRPNVRLGMGVGVLNDDGEDDEDIYEIKPKSAFNKVLGGEKKKKKKAAAAAVKAPTPAIKAPGRHIFVSKKDSLNRAKLRRCHDGTLPLPGFILADEPFWDQSAKKYPLPDAPADYIPKRMRGDPEQYTARKAAAEQQQQQMQAAALDIKARGALLGEEQLPGKSVFDFLTPAARERLAAVSGKKNLPPALGEQVDTGKTAEQKSLAVIPELEQSAAENALKGFLPYADAPEKRVRYRTFLEIKAGIRPGMMPIREPGVSLEDWARELGEFAHAARIFKPVTGLMANRFTSSTSLASQLPTTGGSKMLEGAAAAELETLISRPAVKAEDPAVTAAKMGMYGAMTRSTIRFYPTRLLCKRFNVAPPVHVETVADDDGEGASRDVELVGRREMDRLMLEANTNSEWKESRSGGKREERADEGEDSMGVDEGGQAEKVDVHVNPALEAERAGAEVFKAIFGDDSEEEED</sequence>
<dbReference type="Proteomes" id="UP000024837">
    <property type="component" value="Unassembled WGS sequence"/>
</dbReference>
<proteinExistence type="predicted"/>
<dbReference type="PANTHER" id="PTHR13384">
    <property type="entry name" value="G PATCH DOMAIN-CONTAINING PROTEIN 1"/>
    <property type="match status" value="1"/>
</dbReference>
<dbReference type="OrthoDB" id="20507at2759"/>
<dbReference type="Pfam" id="PF01585">
    <property type="entry name" value="G-patch"/>
    <property type="match status" value="1"/>
</dbReference>
<feature type="domain" description="G-patch" evidence="2">
    <location>
        <begin position="155"/>
        <end position="224"/>
    </location>
</feature>
<dbReference type="HOGENOM" id="CLU_008613_3_0_1"/>
<dbReference type="GO" id="GO:0006397">
    <property type="term" value="P:mRNA processing"/>
    <property type="evidence" value="ECO:0007669"/>
    <property type="project" value="InterPro"/>
</dbReference>
<dbReference type="GO" id="GO:0005634">
    <property type="term" value="C:nucleus"/>
    <property type="evidence" value="ECO:0007669"/>
    <property type="project" value="TreeGrafter"/>
</dbReference>
<evidence type="ECO:0000256" key="1">
    <source>
        <dbReference type="SAM" id="MobiDB-lite"/>
    </source>
</evidence>
<name>W7HTR0_9PEZI</name>
<dbReference type="AlphaFoldDB" id="W7HTR0"/>
<protein>
    <recommendedName>
        <fullName evidence="2">G-patch domain-containing protein</fullName>
    </recommendedName>
</protein>
<gene>
    <name evidence="3" type="ORF">DRE_03846</name>
</gene>
<evidence type="ECO:0000259" key="2">
    <source>
        <dbReference type="PROSITE" id="PS50174"/>
    </source>
</evidence>
<dbReference type="InterPro" id="IPR011666">
    <property type="entry name" value="DUF1604"/>
</dbReference>
<accession>W7HTR0</accession>
<dbReference type="GO" id="GO:0003723">
    <property type="term" value="F:RNA binding"/>
    <property type="evidence" value="ECO:0007669"/>
    <property type="project" value="TreeGrafter"/>
</dbReference>
<dbReference type="InterPro" id="IPR000467">
    <property type="entry name" value="G_patch_dom"/>
</dbReference>